<sequence>MEGCLDLGGGSVLAQLSGERPCCSLLPASAPPQESRMVLDFGEGKEGAGSLGDLPQIGPLLVRLLARTHHLSRPTEPIASIVSLLPGVGLPPGRFRMGWRWYSNVGW</sequence>
<comment type="caution">
    <text evidence="1">The sequence shown here is derived from an EMBL/GenBank/DDBJ whole genome shotgun (WGS) entry which is preliminary data.</text>
</comment>
<dbReference type="AlphaFoldDB" id="A0AAW2Y0A3"/>
<reference evidence="1" key="2">
    <citation type="journal article" date="2024" name="Plant">
        <title>Genomic evolution and insights into agronomic trait innovations of Sesamum species.</title>
        <authorList>
            <person name="Miao H."/>
            <person name="Wang L."/>
            <person name="Qu L."/>
            <person name="Liu H."/>
            <person name="Sun Y."/>
            <person name="Le M."/>
            <person name="Wang Q."/>
            <person name="Wei S."/>
            <person name="Zheng Y."/>
            <person name="Lin W."/>
            <person name="Duan Y."/>
            <person name="Cao H."/>
            <person name="Xiong S."/>
            <person name="Wang X."/>
            <person name="Wei L."/>
            <person name="Li C."/>
            <person name="Ma Q."/>
            <person name="Ju M."/>
            <person name="Zhao R."/>
            <person name="Li G."/>
            <person name="Mu C."/>
            <person name="Tian Q."/>
            <person name="Mei H."/>
            <person name="Zhang T."/>
            <person name="Gao T."/>
            <person name="Zhang H."/>
        </authorList>
    </citation>
    <scope>NUCLEOTIDE SEQUENCE</scope>
    <source>
        <strain evidence="1">KEN1</strain>
    </source>
</reference>
<dbReference type="EMBL" id="JACGWN010000002">
    <property type="protein sequence ID" value="KAL0458025.1"/>
    <property type="molecule type" value="Genomic_DNA"/>
</dbReference>
<proteinExistence type="predicted"/>
<name>A0AAW2Y0A3_9LAMI</name>
<gene>
    <name evidence="1" type="ORF">Slati_0429700</name>
</gene>
<reference evidence="1" key="1">
    <citation type="submission" date="2020-06" db="EMBL/GenBank/DDBJ databases">
        <authorList>
            <person name="Li T."/>
            <person name="Hu X."/>
            <person name="Zhang T."/>
            <person name="Song X."/>
            <person name="Zhang H."/>
            <person name="Dai N."/>
            <person name="Sheng W."/>
            <person name="Hou X."/>
            <person name="Wei L."/>
        </authorList>
    </citation>
    <scope>NUCLEOTIDE SEQUENCE</scope>
    <source>
        <strain evidence="1">KEN1</strain>
        <tissue evidence="1">Leaf</tissue>
    </source>
</reference>
<organism evidence="1">
    <name type="scientific">Sesamum latifolium</name>
    <dbReference type="NCBI Taxonomy" id="2727402"/>
    <lineage>
        <taxon>Eukaryota</taxon>
        <taxon>Viridiplantae</taxon>
        <taxon>Streptophyta</taxon>
        <taxon>Embryophyta</taxon>
        <taxon>Tracheophyta</taxon>
        <taxon>Spermatophyta</taxon>
        <taxon>Magnoliopsida</taxon>
        <taxon>eudicotyledons</taxon>
        <taxon>Gunneridae</taxon>
        <taxon>Pentapetalae</taxon>
        <taxon>asterids</taxon>
        <taxon>lamiids</taxon>
        <taxon>Lamiales</taxon>
        <taxon>Pedaliaceae</taxon>
        <taxon>Sesamum</taxon>
    </lineage>
</organism>
<evidence type="ECO:0000313" key="1">
    <source>
        <dbReference type="EMBL" id="KAL0458025.1"/>
    </source>
</evidence>
<accession>A0AAW2Y0A3</accession>
<protein>
    <submittedName>
        <fullName evidence="1">Uncharacterized protein</fullName>
    </submittedName>
</protein>